<feature type="coiled-coil region" evidence="1">
    <location>
        <begin position="385"/>
        <end position="412"/>
    </location>
</feature>
<organism evidence="3 4">
    <name type="scientific">Monilinia fructicola</name>
    <name type="common">Brown rot fungus</name>
    <name type="synonym">Ciboria fructicola</name>
    <dbReference type="NCBI Taxonomy" id="38448"/>
    <lineage>
        <taxon>Eukaryota</taxon>
        <taxon>Fungi</taxon>
        <taxon>Dikarya</taxon>
        <taxon>Ascomycota</taxon>
        <taxon>Pezizomycotina</taxon>
        <taxon>Leotiomycetes</taxon>
        <taxon>Helotiales</taxon>
        <taxon>Sclerotiniaceae</taxon>
        <taxon>Monilinia</taxon>
    </lineage>
</organism>
<gene>
    <name evidence="3" type="ORF">EYC84_009906</name>
</gene>
<accession>A0A5M9JDH6</accession>
<evidence type="ECO:0000313" key="4">
    <source>
        <dbReference type="Proteomes" id="UP000322873"/>
    </source>
</evidence>
<feature type="coiled-coil region" evidence="1">
    <location>
        <begin position="236"/>
        <end position="267"/>
    </location>
</feature>
<dbReference type="AlphaFoldDB" id="A0A5M9JDH6"/>
<sequence length="511" mass="58493">MKSLIDQWTDGKSLKRLLSFVFSRSTQSKKMTESIDQHSSLNNTVSVPEAAEIARSSISEHSTRDNSSSISTLGSKLLKRIRASRAGPKTDSPLRRGHSSPSGTVLTEATSVSPAQQTSRGKCQTCSYESPAFIIDSNEMTRRAPLVARYPEIFTYMGRNGVPNSALALTKGLVKDLNEIFRLEGQVHSHRRDICRVDDEYECVIMTLKELNQMLPSPDATNQSDRDAKLEELKYLSGVSSRIQEQKKELEEILEQEDGNLSEQREGIFRILRDVLQERNLLGTAERDTRQNQMYSMPTTKLVPLHKEQHILTDSEKAREHVEKRQQEAVGHMNETRYQLQEAHQKLDNWKHYYEDEYAGYTLAVKNGTMEPARSFFDLTLLQEHQEAIEQVIEAEGNYEKARERVRELEVVLSDIYQSSGFANYPDDGYRASMEEAMAGDVDREWIENWMDKNDEALEFEGDCDEWEAKSIGLDDSVSVVAEGRERKRIDRWQKRCARMITASNCPSFLR</sequence>
<dbReference type="EMBL" id="VICG01000011">
    <property type="protein sequence ID" value="KAA8566807.1"/>
    <property type="molecule type" value="Genomic_DNA"/>
</dbReference>
<reference evidence="3 4" key="1">
    <citation type="submission" date="2019-06" db="EMBL/GenBank/DDBJ databases">
        <title>Genome Sequence of the Brown Rot Fungal Pathogen Monilinia fructicola.</title>
        <authorList>
            <person name="De Miccolis Angelini R.M."/>
            <person name="Landi L."/>
            <person name="Abate D."/>
            <person name="Pollastro S."/>
            <person name="Romanazzi G."/>
            <person name="Faretra F."/>
        </authorList>
    </citation>
    <scope>NUCLEOTIDE SEQUENCE [LARGE SCALE GENOMIC DNA]</scope>
    <source>
        <strain evidence="3 4">Mfrc123</strain>
    </source>
</reference>
<evidence type="ECO:0000313" key="3">
    <source>
        <dbReference type="EMBL" id="KAA8566807.1"/>
    </source>
</evidence>
<name>A0A5M9JDH6_MONFR</name>
<feature type="compositionally biased region" description="Polar residues" evidence="2">
    <location>
        <begin position="99"/>
        <end position="123"/>
    </location>
</feature>
<comment type="caution">
    <text evidence="3">The sequence shown here is derived from an EMBL/GenBank/DDBJ whole genome shotgun (WGS) entry which is preliminary data.</text>
</comment>
<evidence type="ECO:0000256" key="1">
    <source>
        <dbReference type="SAM" id="Coils"/>
    </source>
</evidence>
<keyword evidence="4" id="KW-1185">Reference proteome</keyword>
<dbReference type="Proteomes" id="UP000322873">
    <property type="component" value="Unassembled WGS sequence"/>
</dbReference>
<protein>
    <submittedName>
        <fullName evidence="3">Uncharacterized protein</fullName>
    </submittedName>
</protein>
<evidence type="ECO:0000256" key="2">
    <source>
        <dbReference type="SAM" id="MobiDB-lite"/>
    </source>
</evidence>
<feature type="region of interest" description="Disordered" evidence="2">
    <location>
        <begin position="84"/>
        <end position="123"/>
    </location>
</feature>
<keyword evidence="1" id="KW-0175">Coiled coil</keyword>
<proteinExistence type="predicted"/>
<dbReference type="VEuPathDB" id="FungiDB:MFRU_054g00020"/>